<proteinExistence type="predicted"/>
<organism evidence="2 3">
    <name type="scientific">Streptomyces coryli</name>
    <dbReference type="NCBI Taxonomy" id="1128680"/>
    <lineage>
        <taxon>Bacteria</taxon>
        <taxon>Bacillati</taxon>
        <taxon>Actinomycetota</taxon>
        <taxon>Actinomycetes</taxon>
        <taxon>Kitasatosporales</taxon>
        <taxon>Streptomycetaceae</taxon>
        <taxon>Streptomyces</taxon>
    </lineage>
</organism>
<evidence type="ECO:0000259" key="1">
    <source>
        <dbReference type="PROSITE" id="PS51819"/>
    </source>
</evidence>
<dbReference type="PROSITE" id="PS51819">
    <property type="entry name" value="VOC"/>
    <property type="match status" value="1"/>
</dbReference>
<dbReference type="RefSeq" id="WP_165240598.1">
    <property type="nucleotide sequence ID" value="NZ_JAAKZV010000134.1"/>
</dbReference>
<evidence type="ECO:0000313" key="3">
    <source>
        <dbReference type="Proteomes" id="UP000481583"/>
    </source>
</evidence>
<feature type="domain" description="VOC" evidence="1">
    <location>
        <begin position="3"/>
        <end position="127"/>
    </location>
</feature>
<dbReference type="PANTHER" id="PTHR36503:SF2">
    <property type="entry name" value="BLR2408 PROTEIN"/>
    <property type="match status" value="1"/>
</dbReference>
<keyword evidence="3" id="KW-1185">Reference proteome</keyword>
<dbReference type="EMBL" id="JAAKZV010000134">
    <property type="protein sequence ID" value="NGN67302.1"/>
    <property type="molecule type" value="Genomic_DNA"/>
</dbReference>
<dbReference type="CDD" id="cd09012">
    <property type="entry name" value="VOC_like"/>
    <property type="match status" value="1"/>
</dbReference>
<evidence type="ECO:0000313" key="2">
    <source>
        <dbReference type="EMBL" id="NGN67302.1"/>
    </source>
</evidence>
<sequence>MATSIFVNLPVKDLSRSIAFFEALGYEFNKQFTDDNAACLVIDENIFAMLLTEQFFKGFTQQEIADTAAVNEALIALSADSREAVDTLVDKALAAGGKAHGDATDEGFMYGRGFTDPDGHVWNIMWMDQSAIEG</sequence>
<dbReference type="PANTHER" id="PTHR36503">
    <property type="entry name" value="BLR2520 PROTEIN"/>
    <property type="match status" value="1"/>
</dbReference>
<gene>
    <name evidence="2" type="ORF">G5C51_25775</name>
</gene>
<dbReference type="Gene3D" id="3.10.180.10">
    <property type="entry name" value="2,3-Dihydroxybiphenyl 1,2-Dioxygenase, domain 1"/>
    <property type="match status" value="1"/>
</dbReference>
<dbReference type="AlphaFoldDB" id="A0A6G4U5L9"/>
<name>A0A6G4U5L9_9ACTN</name>
<comment type="caution">
    <text evidence="2">The sequence shown here is derived from an EMBL/GenBank/DDBJ whole genome shotgun (WGS) entry which is preliminary data.</text>
</comment>
<accession>A0A6G4U5L9</accession>
<dbReference type="InterPro" id="IPR053863">
    <property type="entry name" value="Glyoxy/Ble-like_N"/>
</dbReference>
<dbReference type="InterPro" id="IPR037523">
    <property type="entry name" value="VOC_core"/>
</dbReference>
<dbReference type="Proteomes" id="UP000481583">
    <property type="component" value="Unassembled WGS sequence"/>
</dbReference>
<dbReference type="SUPFAM" id="SSF54593">
    <property type="entry name" value="Glyoxalase/Bleomycin resistance protein/Dihydroxybiphenyl dioxygenase"/>
    <property type="match status" value="1"/>
</dbReference>
<dbReference type="Pfam" id="PF22677">
    <property type="entry name" value="Ble-like_N"/>
    <property type="match status" value="1"/>
</dbReference>
<protein>
    <submittedName>
        <fullName evidence="2">VOC family protein</fullName>
    </submittedName>
</protein>
<reference evidence="2 3" key="1">
    <citation type="submission" date="2020-02" db="EMBL/GenBank/DDBJ databases">
        <title>Whole-genome analyses of novel actinobacteria.</title>
        <authorList>
            <person name="Sahin N."/>
        </authorList>
    </citation>
    <scope>NUCLEOTIDE SEQUENCE [LARGE SCALE GENOMIC DNA]</scope>
    <source>
        <strain evidence="2 3">A7024</strain>
    </source>
</reference>
<dbReference type="InterPro" id="IPR029068">
    <property type="entry name" value="Glyas_Bleomycin-R_OHBP_Dase"/>
</dbReference>